<reference evidence="2" key="1">
    <citation type="journal article" date="2023" name="Front. Plant Sci.">
        <title>Chromosomal-level genome assembly of Melastoma candidum provides insights into trichome evolution.</title>
        <authorList>
            <person name="Zhong Y."/>
            <person name="Wu W."/>
            <person name="Sun C."/>
            <person name="Zou P."/>
            <person name="Liu Y."/>
            <person name="Dai S."/>
            <person name="Zhou R."/>
        </authorList>
    </citation>
    <scope>NUCLEOTIDE SEQUENCE [LARGE SCALE GENOMIC DNA]</scope>
</reference>
<protein>
    <submittedName>
        <fullName evidence="1">Uncharacterized protein</fullName>
    </submittedName>
</protein>
<dbReference type="Proteomes" id="UP001057402">
    <property type="component" value="Chromosome 6"/>
</dbReference>
<dbReference type="EMBL" id="CM042885">
    <property type="protein sequence ID" value="KAI4364735.1"/>
    <property type="molecule type" value="Genomic_DNA"/>
</dbReference>
<name>A0ACB9QE57_9MYRT</name>
<comment type="caution">
    <text evidence="1">The sequence shown here is derived from an EMBL/GenBank/DDBJ whole genome shotgun (WGS) entry which is preliminary data.</text>
</comment>
<keyword evidence="2" id="KW-1185">Reference proteome</keyword>
<accession>A0ACB9QE57</accession>
<organism evidence="1 2">
    <name type="scientific">Melastoma candidum</name>
    <dbReference type="NCBI Taxonomy" id="119954"/>
    <lineage>
        <taxon>Eukaryota</taxon>
        <taxon>Viridiplantae</taxon>
        <taxon>Streptophyta</taxon>
        <taxon>Embryophyta</taxon>
        <taxon>Tracheophyta</taxon>
        <taxon>Spermatophyta</taxon>
        <taxon>Magnoliopsida</taxon>
        <taxon>eudicotyledons</taxon>
        <taxon>Gunneridae</taxon>
        <taxon>Pentapetalae</taxon>
        <taxon>rosids</taxon>
        <taxon>malvids</taxon>
        <taxon>Myrtales</taxon>
        <taxon>Melastomataceae</taxon>
        <taxon>Melastomatoideae</taxon>
        <taxon>Melastomateae</taxon>
        <taxon>Melastoma</taxon>
    </lineage>
</organism>
<proteinExistence type="predicted"/>
<sequence>MERPWAFHIECILPELRNVNAKKAPDSSISRLSKEISKLEIEIKEPKEKLDQLRRKREELVSLKAKVRE</sequence>
<evidence type="ECO:0000313" key="2">
    <source>
        <dbReference type="Proteomes" id="UP001057402"/>
    </source>
</evidence>
<gene>
    <name evidence="1" type="ORF">MLD38_020790</name>
</gene>
<evidence type="ECO:0000313" key="1">
    <source>
        <dbReference type="EMBL" id="KAI4364735.1"/>
    </source>
</evidence>